<protein>
    <submittedName>
        <fullName evidence="2">Uncharacterized protein</fullName>
    </submittedName>
</protein>
<dbReference type="Proteomes" id="UP001150941">
    <property type="component" value="Unassembled WGS sequence"/>
</dbReference>
<dbReference type="GeneID" id="83200893"/>
<dbReference type="RefSeq" id="XP_058332593.1">
    <property type="nucleotide sequence ID" value="XM_058473590.1"/>
</dbReference>
<keyword evidence="3" id="KW-1185">Reference proteome</keyword>
<gene>
    <name evidence="2" type="ORF">N7468_004293</name>
</gene>
<evidence type="ECO:0000313" key="2">
    <source>
        <dbReference type="EMBL" id="KAJ5239674.1"/>
    </source>
</evidence>
<proteinExistence type="predicted"/>
<organism evidence="2 3">
    <name type="scientific">Penicillium chermesinum</name>
    <dbReference type="NCBI Taxonomy" id="63820"/>
    <lineage>
        <taxon>Eukaryota</taxon>
        <taxon>Fungi</taxon>
        <taxon>Dikarya</taxon>
        <taxon>Ascomycota</taxon>
        <taxon>Pezizomycotina</taxon>
        <taxon>Eurotiomycetes</taxon>
        <taxon>Eurotiomycetidae</taxon>
        <taxon>Eurotiales</taxon>
        <taxon>Aspergillaceae</taxon>
        <taxon>Penicillium</taxon>
    </lineage>
</organism>
<reference evidence="2" key="1">
    <citation type="submission" date="2022-11" db="EMBL/GenBank/DDBJ databases">
        <authorList>
            <person name="Petersen C."/>
        </authorList>
    </citation>
    <scope>NUCLEOTIDE SEQUENCE</scope>
    <source>
        <strain evidence="2">IBT 19713</strain>
    </source>
</reference>
<reference evidence="2" key="2">
    <citation type="journal article" date="2023" name="IMA Fungus">
        <title>Comparative genomic study of the Penicillium genus elucidates a diverse pangenome and 15 lateral gene transfer events.</title>
        <authorList>
            <person name="Petersen C."/>
            <person name="Sorensen T."/>
            <person name="Nielsen M.R."/>
            <person name="Sondergaard T.E."/>
            <person name="Sorensen J.L."/>
            <person name="Fitzpatrick D.A."/>
            <person name="Frisvad J.C."/>
            <person name="Nielsen K.L."/>
        </authorList>
    </citation>
    <scope>NUCLEOTIDE SEQUENCE</scope>
    <source>
        <strain evidence="2">IBT 19713</strain>
    </source>
</reference>
<accession>A0A9W9P817</accession>
<dbReference type="AlphaFoldDB" id="A0A9W9P817"/>
<feature type="compositionally biased region" description="Basic and acidic residues" evidence="1">
    <location>
        <begin position="101"/>
        <end position="114"/>
    </location>
</feature>
<feature type="region of interest" description="Disordered" evidence="1">
    <location>
        <begin position="1"/>
        <end position="59"/>
    </location>
</feature>
<dbReference type="EMBL" id="JAPQKS010000003">
    <property type="protein sequence ID" value="KAJ5239674.1"/>
    <property type="molecule type" value="Genomic_DNA"/>
</dbReference>
<feature type="region of interest" description="Disordered" evidence="1">
    <location>
        <begin position="77"/>
        <end position="116"/>
    </location>
</feature>
<comment type="caution">
    <text evidence="2">The sequence shown here is derived from an EMBL/GenBank/DDBJ whole genome shotgun (WGS) entry which is preliminary data.</text>
</comment>
<evidence type="ECO:0000256" key="1">
    <source>
        <dbReference type="SAM" id="MobiDB-lite"/>
    </source>
</evidence>
<evidence type="ECO:0000313" key="3">
    <source>
        <dbReference type="Proteomes" id="UP001150941"/>
    </source>
</evidence>
<name>A0A9W9P817_9EURO</name>
<sequence>MFFFKIFGSNQNSNASPERPALDIPTPIFNEKDTASVPSEASSVHSRDPGPSIESPSPPMKAYLHIPGYDLAVLGKPRSERSARSHRASFRPECDASPCTRPDEPTHPLLHPETKPSQLVTAEFTFLCGRFF</sequence>